<dbReference type="RefSeq" id="XP_027109065.1">
    <property type="nucleotide sequence ID" value="XM_027253264.1"/>
</dbReference>
<accession>A0A6P6W2C2</accession>
<dbReference type="Proteomes" id="UP001652660">
    <property type="component" value="Chromosome 2e"/>
</dbReference>
<reference evidence="2" key="2">
    <citation type="submission" date="2025-08" db="UniProtKB">
        <authorList>
            <consortium name="RefSeq"/>
        </authorList>
    </citation>
    <scope>IDENTIFICATION</scope>
    <source>
        <tissue evidence="2">Leaves</tissue>
    </source>
</reference>
<evidence type="ECO:0000313" key="2">
    <source>
        <dbReference type="RefSeq" id="XP_027109065.1"/>
    </source>
</evidence>
<reference evidence="1" key="1">
    <citation type="journal article" date="2025" name="Foods">
        <title>Unveiling the Microbial Signatures of Arabica Coffee Cherries: Insights into Ripeness Specific Diversity, Functional Traits, and Implications for Quality and Safety.</title>
        <authorList>
            <consortium name="RefSeq"/>
            <person name="Tenea G.N."/>
            <person name="Cifuentes V."/>
            <person name="Reyes P."/>
            <person name="Cevallos-Vallejos M."/>
        </authorList>
    </citation>
    <scope>NUCLEOTIDE SEQUENCE [LARGE SCALE GENOMIC DNA]</scope>
</reference>
<organism evidence="1 2">
    <name type="scientific">Coffea arabica</name>
    <name type="common">Arabian coffee</name>
    <dbReference type="NCBI Taxonomy" id="13443"/>
    <lineage>
        <taxon>Eukaryota</taxon>
        <taxon>Viridiplantae</taxon>
        <taxon>Streptophyta</taxon>
        <taxon>Embryophyta</taxon>
        <taxon>Tracheophyta</taxon>
        <taxon>Spermatophyta</taxon>
        <taxon>Magnoliopsida</taxon>
        <taxon>eudicotyledons</taxon>
        <taxon>Gunneridae</taxon>
        <taxon>Pentapetalae</taxon>
        <taxon>asterids</taxon>
        <taxon>lamiids</taxon>
        <taxon>Gentianales</taxon>
        <taxon>Rubiaceae</taxon>
        <taxon>Ixoroideae</taxon>
        <taxon>Gardenieae complex</taxon>
        <taxon>Bertiereae - Coffeeae clade</taxon>
        <taxon>Coffeeae</taxon>
        <taxon>Coffea</taxon>
    </lineage>
</organism>
<protein>
    <recommendedName>
        <fullName evidence="3">Reverse transcriptase domain-containing protein</fullName>
    </recommendedName>
</protein>
<dbReference type="OrthoDB" id="1094981at2759"/>
<dbReference type="GeneID" id="113728912"/>
<proteinExistence type="predicted"/>
<dbReference type="AlphaFoldDB" id="A0A6P6W2C2"/>
<evidence type="ECO:0000313" key="1">
    <source>
        <dbReference type="Proteomes" id="UP001652660"/>
    </source>
</evidence>
<evidence type="ECO:0008006" key="3">
    <source>
        <dbReference type="Google" id="ProtNLM"/>
    </source>
</evidence>
<name>A0A6P6W2C2_COFAR</name>
<sequence length="159" mass="19153">MSPYRLIFGNSCHLLVKLEHKAYWMVKKCNMDLDETEVHRKFQLQELEKLRNETYENSTIYKEKTRIFHDQQVARKSFIIGQKVLLYQSHLKLFRGKLRSRWIDPFVVTNVFHFGAMEIQSMKTDKQFIVNGHRFKPYYEGFSMEKVELINLEDPIYAP</sequence>
<keyword evidence="1" id="KW-1185">Reference proteome</keyword>
<gene>
    <name evidence="2" type="primary">LOC113728912</name>
</gene>